<dbReference type="GO" id="GO:0000976">
    <property type="term" value="F:transcription cis-regulatory region binding"/>
    <property type="evidence" value="ECO:0007669"/>
    <property type="project" value="TreeGrafter"/>
</dbReference>
<dbReference type="Gene3D" id="1.10.10.10">
    <property type="entry name" value="Winged helix-like DNA-binding domain superfamily/Winged helix DNA-binding domain"/>
    <property type="match status" value="1"/>
</dbReference>
<reference evidence="6" key="1">
    <citation type="submission" date="2017-05" db="EMBL/GenBank/DDBJ databases">
        <title>The Genome Sequence of Enterococcus sp. 9E7_DIV0242.</title>
        <authorList>
            <consortium name="The Broad Institute Genomics Platform"/>
            <consortium name="The Broad Institute Genomic Center for Infectious Diseases"/>
            <person name="Earl A."/>
            <person name="Manson A."/>
            <person name="Schwartman J."/>
            <person name="Gilmore M."/>
            <person name="Abouelleil A."/>
            <person name="Cao P."/>
            <person name="Chapman S."/>
            <person name="Cusick C."/>
            <person name="Shea T."/>
            <person name="Young S."/>
            <person name="Neafsey D."/>
            <person name="Nusbaum C."/>
            <person name="Birren B."/>
        </authorList>
    </citation>
    <scope>NUCLEOTIDE SEQUENCE [LARGE SCALE GENOMIC DNA]</scope>
    <source>
        <strain evidence="6">9E7_DIV0242</strain>
    </source>
</reference>
<dbReference type="OrthoDB" id="63123at2"/>
<keyword evidence="2" id="KW-0805">Transcription regulation</keyword>
<dbReference type="SUPFAM" id="SSF46785">
    <property type="entry name" value="Winged helix' DNA-binding domain"/>
    <property type="match status" value="1"/>
</dbReference>
<dbReference type="EMBL" id="NGMM01000008">
    <property type="protein sequence ID" value="OTP10525.1"/>
    <property type="molecule type" value="Genomic_DNA"/>
</dbReference>
<sequence>MNIEEIETFLAVVEYGNVLRAAEHIYIGHGTASTRIMNLERKLGVILLERQKGVRKTVLTSEGESFLPIAQQWAALWSDAQKLKERQTYKELRISASDLISSFVFEDVYRKFIKKHSTIFLTLQTEHATEIHQQIETQKMDLGFVFVLHDYPNVISFPLYEEDMVLVFHKDSRFSETKEKEFLKAEHEVYAFWSEAFNLWHNYYFPYAGRKKVIVGTAAMIYNFLEEKEDWTILPLSIAQNFIKKNNQLDYQFISSPPPKRTAYVLAHKFPKPGTKKNAKLFLDEVRTYIRESTGLTLLDNK</sequence>
<dbReference type="InterPro" id="IPR000847">
    <property type="entry name" value="LysR_HTH_N"/>
</dbReference>
<dbReference type="InterPro" id="IPR005119">
    <property type="entry name" value="LysR_subst-bd"/>
</dbReference>
<dbReference type="CDD" id="cd05466">
    <property type="entry name" value="PBP2_LTTR_substrate"/>
    <property type="match status" value="1"/>
</dbReference>
<dbReference type="GO" id="GO:0003700">
    <property type="term" value="F:DNA-binding transcription factor activity"/>
    <property type="evidence" value="ECO:0007669"/>
    <property type="project" value="InterPro"/>
</dbReference>
<dbReference type="PANTHER" id="PTHR30126:SF40">
    <property type="entry name" value="HTH-TYPE TRANSCRIPTIONAL REGULATOR GLTR"/>
    <property type="match status" value="1"/>
</dbReference>
<evidence type="ECO:0000256" key="1">
    <source>
        <dbReference type="ARBA" id="ARBA00009437"/>
    </source>
</evidence>
<organism evidence="6">
    <name type="scientific">Candidatus Enterococcus clewellii</name>
    <dbReference type="NCBI Taxonomy" id="1834193"/>
    <lineage>
        <taxon>Bacteria</taxon>
        <taxon>Bacillati</taxon>
        <taxon>Bacillota</taxon>
        <taxon>Bacilli</taxon>
        <taxon>Lactobacillales</taxon>
        <taxon>Enterococcaceae</taxon>
        <taxon>Enterococcus</taxon>
    </lineage>
</organism>
<keyword evidence="8" id="KW-1185">Reference proteome</keyword>
<dbReference type="PROSITE" id="PS50931">
    <property type="entry name" value="HTH_LYSR"/>
    <property type="match status" value="1"/>
</dbReference>
<dbReference type="Proteomes" id="UP000195141">
    <property type="component" value="Chromosome"/>
</dbReference>
<keyword evidence="4" id="KW-0804">Transcription</keyword>
<reference evidence="7" key="3">
    <citation type="submission" date="2024-03" db="EMBL/GenBank/DDBJ databases">
        <title>The Genome Sequence of Enterococcus sp. DIV0242b.</title>
        <authorList>
            <consortium name="The Broad Institute Genomics Platform"/>
            <consortium name="The Broad Institute Microbial Omics Core"/>
            <consortium name="The Broad Institute Genomic Center for Infectious Diseases"/>
            <person name="Earl A."/>
            <person name="Manson A."/>
            <person name="Gilmore M."/>
            <person name="Schwartman J."/>
            <person name="Shea T."/>
            <person name="Abouelleil A."/>
            <person name="Cao P."/>
            <person name="Chapman S."/>
            <person name="Cusick C."/>
            <person name="Young S."/>
            <person name="Neafsey D."/>
            <person name="Nusbaum C."/>
            <person name="Birren B."/>
        </authorList>
    </citation>
    <scope>NUCLEOTIDE SEQUENCE</scope>
    <source>
        <strain evidence="7">9E7_DIV0242</strain>
    </source>
</reference>
<dbReference type="EMBL" id="CP147247">
    <property type="protein sequence ID" value="WYJ91464.1"/>
    <property type="molecule type" value="Genomic_DNA"/>
</dbReference>
<dbReference type="PANTHER" id="PTHR30126">
    <property type="entry name" value="HTH-TYPE TRANSCRIPTIONAL REGULATOR"/>
    <property type="match status" value="1"/>
</dbReference>
<evidence type="ECO:0000313" key="8">
    <source>
        <dbReference type="Proteomes" id="UP000195141"/>
    </source>
</evidence>
<name>A0A242K0P0_9ENTE</name>
<dbReference type="Pfam" id="PF03466">
    <property type="entry name" value="LysR_substrate"/>
    <property type="match status" value="1"/>
</dbReference>
<dbReference type="InterPro" id="IPR036390">
    <property type="entry name" value="WH_DNA-bd_sf"/>
</dbReference>
<dbReference type="InterPro" id="IPR036388">
    <property type="entry name" value="WH-like_DNA-bd_sf"/>
</dbReference>
<dbReference type="SUPFAM" id="SSF53850">
    <property type="entry name" value="Periplasmic binding protein-like II"/>
    <property type="match status" value="1"/>
</dbReference>
<evidence type="ECO:0000313" key="6">
    <source>
        <dbReference type="EMBL" id="OTP10525.1"/>
    </source>
</evidence>
<feature type="domain" description="HTH lysR-type" evidence="5">
    <location>
        <begin position="1"/>
        <end position="57"/>
    </location>
</feature>
<evidence type="ECO:0000259" key="5">
    <source>
        <dbReference type="PROSITE" id="PS50931"/>
    </source>
</evidence>
<dbReference type="RefSeq" id="WP_086350810.1">
    <property type="nucleotide sequence ID" value="NZ_CP147247.1"/>
</dbReference>
<evidence type="ECO:0000313" key="7">
    <source>
        <dbReference type="EMBL" id="WYJ91464.1"/>
    </source>
</evidence>
<accession>A0A242K0P0</accession>
<proteinExistence type="inferred from homology"/>
<reference evidence="7" key="2">
    <citation type="submission" date="2017-05" db="EMBL/GenBank/DDBJ databases">
        <authorList>
            <consortium name="The Broad Institute Genomics Platform"/>
            <consortium name="The Broad Institute Genomic Center for Infectious Diseases"/>
            <person name="Earl A."/>
            <person name="Manson A."/>
            <person name="Schwartman J."/>
            <person name="Gilmore M."/>
            <person name="Abouelleil A."/>
            <person name="Cao P."/>
            <person name="Chapman S."/>
            <person name="Cusick C."/>
            <person name="Shea T."/>
            <person name="Young S."/>
            <person name="Neafsey D."/>
            <person name="Nusbaum C."/>
            <person name="Birren B."/>
        </authorList>
    </citation>
    <scope>NUCLEOTIDE SEQUENCE</scope>
    <source>
        <strain evidence="7">9E7_DIV0242</strain>
    </source>
</reference>
<evidence type="ECO:0000256" key="4">
    <source>
        <dbReference type="ARBA" id="ARBA00023163"/>
    </source>
</evidence>
<keyword evidence="3" id="KW-0238">DNA-binding</keyword>
<evidence type="ECO:0000256" key="3">
    <source>
        <dbReference type="ARBA" id="ARBA00023125"/>
    </source>
</evidence>
<dbReference type="Pfam" id="PF00126">
    <property type="entry name" value="HTH_1"/>
    <property type="match status" value="1"/>
</dbReference>
<protein>
    <recommendedName>
        <fullName evidence="5">HTH lysR-type domain-containing protein</fullName>
    </recommendedName>
</protein>
<evidence type="ECO:0000256" key="2">
    <source>
        <dbReference type="ARBA" id="ARBA00023015"/>
    </source>
</evidence>
<dbReference type="AlphaFoldDB" id="A0A242K0P0"/>
<gene>
    <name evidence="7" type="ORF">A5888_003232</name>
    <name evidence="6" type="ORF">A5888_003823</name>
</gene>
<comment type="similarity">
    <text evidence="1">Belongs to the LysR transcriptional regulatory family.</text>
</comment>
<dbReference type="Gene3D" id="3.40.190.290">
    <property type="match status" value="1"/>
</dbReference>